<dbReference type="InterPro" id="IPR011009">
    <property type="entry name" value="Kinase-like_dom_sf"/>
</dbReference>
<keyword evidence="9 23" id="KW-0418">Kinase</keyword>
<keyword evidence="12 19" id="KW-0472">Membrane</keyword>
<dbReference type="InterPro" id="IPR000858">
    <property type="entry name" value="S_locus_glycoprot_dom"/>
</dbReference>
<organism evidence="23 24">
    <name type="scientific">Platanthera zijinensis</name>
    <dbReference type="NCBI Taxonomy" id="2320716"/>
    <lineage>
        <taxon>Eukaryota</taxon>
        <taxon>Viridiplantae</taxon>
        <taxon>Streptophyta</taxon>
        <taxon>Embryophyta</taxon>
        <taxon>Tracheophyta</taxon>
        <taxon>Spermatophyta</taxon>
        <taxon>Magnoliopsida</taxon>
        <taxon>Liliopsida</taxon>
        <taxon>Asparagales</taxon>
        <taxon>Orchidaceae</taxon>
        <taxon>Orchidoideae</taxon>
        <taxon>Orchideae</taxon>
        <taxon>Orchidinae</taxon>
        <taxon>Platanthera</taxon>
    </lineage>
</organism>
<dbReference type="AlphaFoldDB" id="A0AAP0BIX7"/>
<evidence type="ECO:0000256" key="2">
    <source>
        <dbReference type="ARBA" id="ARBA00012513"/>
    </source>
</evidence>
<evidence type="ECO:0000256" key="10">
    <source>
        <dbReference type="ARBA" id="ARBA00022840"/>
    </source>
</evidence>
<evidence type="ECO:0000256" key="7">
    <source>
        <dbReference type="ARBA" id="ARBA00022729"/>
    </source>
</evidence>
<keyword evidence="14" id="KW-0675">Receptor</keyword>
<dbReference type="EMBL" id="JBBWWQ010000008">
    <property type="protein sequence ID" value="KAK8940916.1"/>
    <property type="molecule type" value="Genomic_DNA"/>
</dbReference>
<dbReference type="InterPro" id="IPR003609">
    <property type="entry name" value="Pan_app"/>
</dbReference>
<evidence type="ECO:0000313" key="23">
    <source>
        <dbReference type="EMBL" id="KAK8940916.1"/>
    </source>
</evidence>
<dbReference type="PIRSF" id="PIRSF000641">
    <property type="entry name" value="SRK"/>
    <property type="match status" value="1"/>
</dbReference>
<dbReference type="CDD" id="cd14066">
    <property type="entry name" value="STKc_IRAK"/>
    <property type="match status" value="1"/>
</dbReference>
<evidence type="ECO:0000256" key="5">
    <source>
        <dbReference type="ARBA" id="ARBA00022679"/>
    </source>
</evidence>
<dbReference type="GO" id="GO:0005524">
    <property type="term" value="F:ATP binding"/>
    <property type="evidence" value="ECO:0007669"/>
    <property type="project" value="UniProtKB-UniRule"/>
</dbReference>
<dbReference type="PROSITE" id="PS00107">
    <property type="entry name" value="PROTEIN_KINASE_ATP"/>
    <property type="match status" value="1"/>
</dbReference>
<evidence type="ECO:0000256" key="15">
    <source>
        <dbReference type="ARBA" id="ARBA00023180"/>
    </source>
</evidence>
<evidence type="ECO:0000256" key="13">
    <source>
        <dbReference type="ARBA" id="ARBA00023157"/>
    </source>
</evidence>
<comment type="subcellular location">
    <subcellularLocation>
        <location evidence="1">Membrane</location>
        <topology evidence="1">Single-pass type I membrane protein</topology>
    </subcellularLocation>
</comment>
<keyword evidence="10 18" id="KW-0067">ATP-binding</keyword>
<dbReference type="GO" id="GO:0016020">
    <property type="term" value="C:membrane"/>
    <property type="evidence" value="ECO:0007669"/>
    <property type="project" value="UniProtKB-SubCell"/>
</dbReference>
<dbReference type="Pfam" id="PF00954">
    <property type="entry name" value="S_locus_glycop"/>
    <property type="match status" value="1"/>
</dbReference>
<dbReference type="InterPro" id="IPR000719">
    <property type="entry name" value="Prot_kinase_dom"/>
</dbReference>
<keyword evidence="5" id="KW-0808">Transferase</keyword>
<dbReference type="InterPro" id="IPR036426">
    <property type="entry name" value="Bulb-type_lectin_dom_sf"/>
</dbReference>
<keyword evidence="24" id="KW-1185">Reference proteome</keyword>
<evidence type="ECO:0000256" key="11">
    <source>
        <dbReference type="ARBA" id="ARBA00022989"/>
    </source>
</evidence>
<dbReference type="GO" id="GO:0004674">
    <property type="term" value="F:protein serine/threonine kinase activity"/>
    <property type="evidence" value="ECO:0007669"/>
    <property type="project" value="UniProtKB-KW"/>
</dbReference>
<evidence type="ECO:0000313" key="24">
    <source>
        <dbReference type="Proteomes" id="UP001418222"/>
    </source>
</evidence>
<evidence type="ECO:0000256" key="17">
    <source>
        <dbReference type="ARBA" id="ARBA00048679"/>
    </source>
</evidence>
<evidence type="ECO:0000256" key="3">
    <source>
        <dbReference type="ARBA" id="ARBA00022527"/>
    </source>
</evidence>
<feature type="domain" description="Apple" evidence="22">
    <location>
        <begin position="297"/>
        <end position="382"/>
    </location>
</feature>
<dbReference type="Pfam" id="PF08276">
    <property type="entry name" value="PAN_2"/>
    <property type="match status" value="1"/>
</dbReference>
<feature type="chain" id="PRO_5042919303" description="non-specific serine/threonine protein kinase" evidence="20">
    <location>
        <begin position="25"/>
        <end position="829"/>
    </location>
</feature>
<protein>
    <recommendedName>
        <fullName evidence="2">non-specific serine/threonine protein kinase</fullName>
        <ecNumber evidence="2">2.7.11.1</ecNumber>
    </recommendedName>
</protein>
<evidence type="ECO:0000256" key="4">
    <source>
        <dbReference type="ARBA" id="ARBA00022536"/>
    </source>
</evidence>
<evidence type="ECO:0000256" key="9">
    <source>
        <dbReference type="ARBA" id="ARBA00022777"/>
    </source>
</evidence>
<keyword evidence="11 19" id="KW-1133">Transmembrane helix</keyword>
<keyword evidence="7 20" id="KW-0732">Signal</keyword>
<sequence length="829" mass="92002">MAPLTLLLLLLRLFLLRLILPVTAQTQDLSSSTSSFSVSDPPWLPSQSNRSLLSPNSLFSVGFLPSPSNSSEFHLAVWVEASVDKTRVWALGPVSSFSPLFISATGDLTLADLSGANLFPSSASAAPNTTFLRINDDGSLTFSTWTSFASPGDTLLPNQLLRNSSVLSSGFYGFNGSSLLFDNQPFWGVSPISLITSDGALMAGSTNQGNMLIASDYGRRDALIRRLTLDADGNLRLYSLWRNSDGLWKIVWVAIPEICLIPNICGPYSICVPNETYDAMKCICAPGFHTSADGAECVRNKDYLPSSKFLQLDYVQFTAKQGTVNLSPADLDRCRSTCLGNSSCVGFSYAIDGLKNCYNHYGELVDGRWSATWPTTTFLRVASSETDNSSFTGLTAMIDTVCPDYISLPFMPKEVKSTARNVAIIGTIFLFELILGAFCFLAFLRRYTKYVNMARTLGLEFLPAGRLKRFSYSELREATDDFSNILGSGGFGKVYYGKLSDGRAVAVKQLRKSSGDAEFWAEVSIVARMHHLNVVRIWGFCIEKEQRFLVYEYIPNGSLDSVLFQDPEEFAGGAEDEDSKSYSNNSKRPVLDLSMRYRIALGVARAIAYLHEECLEWVLHCDIKPENILLDDNFCPKVSDFGLSKLTSKKERVTMSSIRGTRGYMAPEWVMNDEPITAKADVYSFGVVLLELVAGMRNWDFRRDSAESVDWYYPRWAYEKVFVERRIEDVLDARILVSFDDRVNVGTAERMVKTAMWCLQDRPEARPSMGKVTKMLEGLVELTEPAKPTIFYLSEGNVGAKILHHSLGFKSEMHDQHSPCSAGSSLAGR</sequence>
<evidence type="ECO:0000256" key="1">
    <source>
        <dbReference type="ARBA" id="ARBA00004479"/>
    </source>
</evidence>
<evidence type="ECO:0000256" key="14">
    <source>
        <dbReference type="ARBA" id="ARBA00023170"/>
    </source>
</evidence>
<keyword evidence="6 19" id="KW-0812">Transmembrane</keyword>
<dbReference type="PROSITE" id="PS01186">
    <property type="entry name" value="EGF_2"/>
    <property type="match status" value="1"/>
</dbReference>
<dbReference type="PANTHER" id="PTHR47974:SF6">
    <property type="entry name" value="NON-SPECIFIC SERINE_THREONINE PROTEIN KINASE"/>
    <property type="match status" value="1"/>
</dbReference>
<dbReference type="Gene3D" id="1.10.510.10">
    <property type="entry name" value="Transferase(Phosphotransferase) domain 1"/>
    <property type="match status" value="1"/>
</dbReference>
<dbReference type="SUPFAM" id="SSF56112">
    <property type="entry name" value="Protein kinase-like (PK-like)"/>
    <property type="match status" value="1"/>
</dbReference>
<dbReference type="SUPFAM" id="SSF51110">
    <property type="entry name" value="alpha-D-mannose-specific plant lectins"/>
    <property type="match status" value="1"/>
</dbReference>
<evidence type="ECO:0000256" key="12">
    <source>
        <dbReference type="ARBA" id="ARBA00023136"/>
    </source>
</evidence>
<evidence type="ECO:0000256" key="16">
    <source>
        <dbReference type="ARBA" id="ARBA00047899"/>
    </source>
</evidence>
<feature type="transmembrane region" description="Helical" evidence="19">
    <location>
        <begin position="422"/>
        <end position="444"/>
    </location>
</feature>
<keyword evidence="3" id="KW-0723">Serine/threonine-protein kinase</keyword>
<dbReference type="PROSITE" id="PS50948">
    <property type="entry name" value="PAN"/>
    <property type="match status" value="1"/>
</dbReference>
<feature type="domain" description="Protein kinase" evidence="21">
    <location>
        <begin position="480"/>
        <end position="780"/>
    </location>
</feature>
<keyword evidence="8 18" id="KW-0547">Nucleotide-binding</keyword>
<comment type="catalytic activity">
    <reaction evidence="16">
        <text>L-threonyl-[protein] + ATP = O-phospho-L-threonyl-[protein] + ADP + H(+)</text>
        <dbReference type="Rhea" id="RHEA:46608"/>
        <dbReference type="Rhea" id="RHEA-COMP:11060"/>
        <dbReference type="Rhea" id="RHEA-COMP:11605"/>
        <dbReference type="ChEBI" id="CHEBI:15378"/>
        <dbReference type="ChEBI" id="CHEBI:30013"/>
        <dbReference type="ChEBI" id="CHEBI:30616"/>
        <dbReference type="ChEBI" id="CHEBI:61977"/>
        <dbReference type="ChEBI" id="CHEBI:456216"/>
        <dbReference type="EC" id="2.7.11.1"/>
    </reaction>
</comment>
<dbReference type="Pfam" id="PF00069">
    <property type="entry name" value="Pkinase"/>
    <property type="match status" value="1"/>
</dbReference>
<dbReference type="SMART" id="SM00220">
    <property type="entry name" value="S_TKc"/>
    <property type="match status" value="1"/>
</dbReference>
<dbReference type="FunFam" id="3.30.200.20:FF:000059">
    <property type="entry name" value="S-receptor-like serine/threonine-protein kinase"/>
    <property type="match status" value="1"/>
</dbReference>
<dbReference type="CDD" id="cd01098">
    <property type="entry name" value="PAN_AP_plant"/>
    <property type="match status" value="1"/>
</dbReference>
<accession>A0AAP0BIX7</accession>
<evidence type="ECO:0000256" key="20">
    <source>
        <dbReference type="SAM" id="SignalP"/>
    </source>
</evidence>
<dbReference type="PROSITE" id="PS00108">
    <property type="entry name" value="PROTEIN_KINASE_ST"/>
    <property type="match status" value="1"/>
</dbReference>
<dbReference type="FunFam" id="1.10.510.10:FF:000621">
    <property type="entry name" value="Serine/threonine-protein kinase"/>
    <property type="match status" value="1"/>
</dbReference>
<dbReference type="PROSITE" id="PS50011">
    <property type="entry name" value="PROTEIN_KINASE_DOM"/>
    <property type="match status" value="1"/>
</dbReference>
<comment type="caution">
    <text evidence="23">The sequence shown here is derived from an EMBL/GenBank/DDBJ whole genome shotgun (WGS) entry which is preliminary data.</text>
</comment>
<evidence type="ECO:0000256" key="19">
    <source>
        <dbReference type="SAM" id="Phobius"/>
    </source>
</evidence>
<dbReference type="GO" id="GO:0048544">
    <property type="term" value="P:recognition of pollen"/>
    <property type="evidence" value="ECO:0007669"/>
    <property type="project" value="InterPro"/>
</dbReference>
<gene>
    <name evidence="23" type="ORF">KSP39_PZI010008</name>
</gene>
<evidence type="ECO:0000259" key="21">
    <source>
        <dbReference type="PROSITE" id="PS50011"/>
    </source>
</evidence>
<dbReference type="PANTHER" id="PTHR47974">
    <property type="entry name" value="OS07G0415500 PROTEIN"/>
    <property type="match status" value="1"/>
</dbReference>
<keyword evidence="15" id="KW-0325">Glycoprotein</keyword>
<comment type="catalytic activity">
    <reaction evidence="17">
        <text>L-seryl-[protein] + ATP = O-phospho-L-seryl-[protein] + ADP + H(+)</text>
        <dbReference type="Rhea" id="RHEA:17989"/>
        <dbReference type="Rhea" id="RHEA-COMP:9863"/>
        <dbReference type="Rhea" id="RHEA-COMP:11604"/>
        <dbReference type="ChEBI" id="CHEBI:15378"/>
        <dbReference type="ChEBI" id="CHEBI:29999"/>
        <dbReference type="ChEBI" id="CHEBI:30616"/>
        <dbReference type="ChEBI" id="CHEBI:83421"/>
        <dbReference type="ChEBI" id="CHEBI:456216"/>
        <dbReference type="EC" id="2.7.11.1"/>
    </reaction>
</comment>
<evidence type="ECO:0000259" key="22">
    <source>
        <dbReference type="PROSITE" id="PS50948"/>
    </source>
</evidence>
<dbReference type="InterPro" id="IPR024171">
    <property type="entry name" value="SRK-like_kinase"/>
</dbReference>
<feature type="binding site" evidence="18">
    <location>
        <position position="508"/>
    </location>
    <ligand>
        <name>ATP</name>
        <dbReference type="ChEBI" id="CHEBI:30616"/>
    </ligand>
</feature>
<dbReference type="Proteomes" id="UP001418222">
    <property type="component" value="Unassembled WGS sequence"/>
</dbReference>
<dbReference type="InterPro" id="IPR000742">
    <property type="entry name" value="EGF"/>
</dbReference>
<dbReference type="Gene3D" id="3.30.200.20">
    <property type="entry name" value="Phosphorylase Kinase, domain 1"/>
    <property type="match status" value="1"/>
</dbReference>
<dbReference type="CDD" id="cd00053">
    <property type="entry name" value="EGF"/>
    <property type="match status" value="1"/>
</dbReference>
<dbReference type="InterPro" id="IPR008271">
    <property type="entry name" value="Ser/Thr_kinase_AS"/>
</dbReference>
<dbReference type="InterPro" id="IPR017441">
    <property type="entry name" value="Protein_kinase_ATP_BS"/>
</dbReference>
<keyword evidence="13" id="KW-1015">Disulfide bond</keyword>
<evidence type="ECO:0000256" key="6">
    <source>
        <dbReference type="ARBA" id="ARBA00022692"/>
    </source>
</evidence>
<name>A0AAP0BIX7_9ASPA</name>
<evidence type="ECO:0000256" key="18">
    <source>
        <dbReference type="PROSITE-ProRule" id="PRU10141"/>
    </source>
</evidence>
<dbReference type="EC" id="2.7.11.1" evidence="2"/>
<feature type="signal peptide" evidence="20">
    <location>
        <begin position="1"/>
        <end position="24"/>
    </location>
</feature>
<reference evidence="23 24" key="1">
    <citation type="journal article" date="2022" name="Nat. Plants">
        <title>Genomes of leafy and leafless Platanthera orchids illuminate the evolution of mycoheterotrophy.</title>
        <authorList>
            <person name="Li M.H."/>
            <person name="Liu K.W."/>
            <person name="Li Z."/>
            <person name="Lu H.C."/>
            <person name="Ye Q.L."/>
            <person name="Zhang D."/>
            <person name="Wang J.Y."/>
            <person name="Li Y.F."/>
            <person name="Zhong Z.M."/>
            <person name="Liu X."/>
            <person name="Yu X."/>
            <person name="Liu D.K."/>
            <person name="Tu X.D."/>
            <person name="Liu B."/>
            <person name="Hao Y."/>
            <person name="Liao X.Y."/>
            <person name="Jiang Y.T."/>
            <person name="Sun W.H."/>
            <person name="Chen J."/>
            <person name="Chen Y.Q."/>
            <person name="Ai Y."/>
            <person name="Zhai J.W."/>
            <person name="Wu S.S."/>
            <person name="Zhou Z."/>
            <person name="Hsiao Y.Y."/>
            <person name="Wu W.L."/>
            <person name="Chen Y.Y."/>
            <person name="Lin Y.F."/>
            <person name="Hsu J.L."/>
            <person name="Li C.Y."/>
            <person name="Wang Z.W."/>
            <person name="Zhao X."/>
            <person name="Zhong W.Y."/>
            <person name="Ma X.K."/>
            <person name="Ma L."/>
            <person name="Huang J."/>
            <person name="Chen G.Z."/>
            <person name="Huang M.Z."/>
            <person name="Huang L."/>
            <person name="Peng D.H."/>
            <person name="Luo Y.B."/>
            <person name="Zou S.Q."/>
            <person name="Chen S.P."/>
            <person name="Lan S."/>
            <person name="Tsai W.C."/>
            <person name="Van de Peer Y."/>
            <person name="Liu Z.J."/>
        </authorList>
    </citation>
    <scope>NUCLEOTIDE SEQUENCE [LARGE SCALE GENOMIC DNA]</scope>
    <source>
        <strain evidence="23">Lor287</strain>
    </source>
</reference>
<keyword evidence="4" id="KW-0245">EGF-like domain</keyword>
<evidence type="ECO:0000256" key="8">
    <source>
        <dbReference type="ARBA" id="ARBA00022741"/>
    </source>
</evidence>
<proteinExistence type="predicted"/>